<dbReference type="EMBL" id="CAJVPT010024438">
    <property type="protein sequence ID" value="CAG8670568.1"/>
    <property type="molecule type" value="Genomic_DNA"/>
</dbReference>
<feature type="non-terminal residue" evidence="1">
    <location>
        <position position="460"/>
    </location>
</feature>
<sequence length="460" mass="51149">MSNPKETRLPEFLAINHRGKTPVLIDGDIKINESIAILLYIEDYLGPNIPLLPPLANRSDRARALARIQETENLHTIYDALEDAHFDAANGETGPLTNNARDDLVQAVYQELDFWERYAGEADYIAGPQFTLADAAFFPFLGYMLHRGFQWNSTRWPNLQQYYDRVWAKDCAKKAQPEGWEGRGRANVFMGTRGGAKPLYSGHEQPDIVAANLLTQTLSVVFELQRKAIMQPSDLANLLKKLKQSVVATEDTLRETKVGLTVGRLRTHESTEVSDLAKEIVKKWKGDVDDEKKKKLSSLKAPVKSDGPRTAKSDGVSFPTLGDKTRDTCRLLIYDSLAIDSGAPIDLIMNRSTAVEQTVFDNCGSSNADYRQKMRSLYLNLKGKENPSLREGVVSGSIPAAKLAVMTSAEMASEERKQKDREIEQANLFKSLGAGEQQAETDAFQCGKCKATRSADEPMT</sequence>
<proteinExistence type="predicted"/>
<reference evidence="1" key="1">
    <citation type="submission" date="2021-06" db="EMBL/GenBank/DDBJ databases">
        <authorList>
            <person name="Kallberg Y."/>
            <person name="Tangrot J."/>
            <person name="Rosling A."/>
        </authorList>
    </citation>
    <scope>NUCLEOTIDE SEQUENCE</scope>
    <source>
        <strain evidence="1">CL356</strain>
    </source>
</reference>
<comment type="caution">
    <text evidence="1">The sequence shown here is derived from an EMBL/GenBank/DDBJ whole genome shotgun (WGS) entry which is preliminary data.</text>
</comment>
<accession>A0ACA9NR73</accession>
<gene>
    <name evidence="1" type="ORF">ACOLOM_LOCUS8936</name>
</gene>
<organism evidence="1 2">
    <name type="scientific">Acaulospora colombiana</name>
    <dbReference type="NCBI Taxonomy" id="27376"/>
    <lineage>
        <taxon>Eukaryota</taxon>
        <taxon>Fungi</taxon>
        <taxon>Fungi incertae sedis</taxon>
        <taxon>Mucoromycota</taxon>
        <taxon>Glomeromycotina</taxon>
        <taxon>Glomeromycetes</taxon>
        <taxon>Diversisporales</taxon>
        <taxon>Acaulosporaceae</taxon>
        <taxon>Acaulospora</taxon>
    </lineage>
</organism>
<evidence type="ECO:0000313" key="1">
    <source>
        <dbReference type="EMBL" id="CAG8670568.1"/>
    </source>
</evidence>
<evidence type="ECO:0000313" key="2">
    <source>
        <dbReference type="Proteomes" id="UP000789525"/>
    </source>
</evidence>
<name>A0ACA9NR73_9GLOM</name>
<dbReference type="Proteomes" id="UP000789525">
    <property type="component" value="Unassembled WGS sequence"/>
</dbReference>
<keyword evidence="2" id="KW-1185">Reference proteome</keyword>
<protein>
    <submittedName>
        <fullName evidence="1">5138_t:CDS:1</fullName>
    </submittedName>
</protein>